<evidence type="ECO:0000256" key="18">
    <source>
        <dbReference type="SAM" id="Phobius"/>
    </source>
</evidence>
<dbReference type="Gene3D" id="3.30.70.1230">
    <property type="entry name" value="Nucleotide cyclase"/>
    <property type="match status" value="1"/>
</dbReference>
<keyword evidence="7" id="KW-0547">Nucleotide-binding</keyword>
<reference evidence="21" key="1">
    <citation type="submission" date="2016-06" db="EMBL/GenBank/DDBJ databases">
        <authorList>
            <person name="Sutton G."/>
            <person name="Brinkac L."/>
            <person name="Sanka R."/>
            <person name="Adams M."/>
            <person name="Lau E."/>
            <person name="Mehaffy C."/>
            <person name="Tameris M."/>
            <person name="Hatherill M."/>
            <person name="Hanekom W."/>
            <person name="Mahomed H."/>
            <person name="Mcshane H."/>
        </authorList>
    </citation>
    <scope>NUCLEOTIDE SEQUENCE [LARGE SCALE GENOMIC DNA]</scope>
    <source>
        <strain evidence="21">852014-51077_SCH5608930-a</strain>
    </source>
</reference>
<evidence type="ECO:0000256" key="10">
    <source>
        <dbReference type="ARBA" id="ARBA00022989"/>
    </source>
</evidence>
<dbReference type="Pfam" id="PF20967">
    <property type="entry name" value="MASE7"/>
    <property type="match status" value="1"/>
</dbReference>
<dbReference type="InterPro" id="IPR048432">
    <property type="entry name" value="MASE7"/>
</dbReference>
<feature type="transmembrane region" description="Helical" evidence="18">
    <location>
        <begin position="21"/>
        <end position="39"/>
    </location>
</feature>
<evidence type="ECO:0000256" key="5">
    <source>
        <dbReference type="ARBA" id="ARBA00022692"/>
    </source>
</evidence>
<keyword evidence="12 18" id="KW-0472">Membrane</keyword>
<dbReference type="InterPro" id="IPR050401">
    <property type="entry name" value="Cyclic_nucleotide_synthase"/>
</dbReference>
<evidence type="ECO:0000313" key="21">
    <source>
        <dbReference type="Proteomes" id="UP000093985"/>
    </source>
</evidence>
<comment type="similarity">
    <text evidence="17">Belongs to the adenylyl cyclase class-4/guanylyl cyclase family.</text>
</comment>
<organism evidence="20 21">
    <name type="scientific">Mycolicibacter sinensis (strain JDM601)</name>
    <name type="common">Mycobacterium sinense</name>
    <dbReference type="NCBI Taxonomy" id="875328"/>
    <lineage>
        <taxon>Bacteria</taxon>
        <taxon>Bacillati</taxon>
        <taxon>Actinomycetota</taxon>
        <taxon>Actinomycetes</taxon>
        <taxon>Mycobacteriales</taxon>
        <taxon>Mycobacteriaceae</taxon>
        <taxon>Mycolicibacter</taxon>
    </lineage>
</organism>
<dbReference type="SUPFAM" id="SSF55073">
    <property type="entry name" value="Nucleotide cyclase"/>
    <property type="match status" value="1"/>
</dbReference>
<dbReference type="GO" id="GO:0005524">
    <property type="term" value="F:ATP binding"/>
    <property type="evidence" value="ECO:0007669"/>
    <property type="project" value="UniProtKB-KW"/>
</dbReference>
<evidence type="ECO:0000256" key="11">
    <source>
        <dbReference type="ARBA" id="ARBA00022998"/>
    </source>
</evidence>
<accession>A0A1A2EHZ5</accession>
<dbReference type="CDD" id="cd07302">
    <property type="entry name" value="CHD"/>
    <property type="match status" value="1"/>
</dbReference>
<dbReference type="AlphaFoldDB" id="A0A1A2EHZ5"/>
<evidence type="ECO:0000256" key="9">
    <source>
        <dbReference type="ARBA" id="ARBA00022842"/>
    </source>
</evidence>
<dbReference type="GO" id="GO:0004383">
    <property type="term" value="F:guanylate cyclase activity"/>
    <property type="evidence" value="ECO:0007669"/>
    <property type="project" value="TreeGrafter"/>
</dbReference>
<evidence type="ECO:0000259" key="19">
    <source>
        <dbReference type="PROSITE" id="PS50125"/>
    </source>
</evidence>
<dbReference type="GO" id="GO:0007168">
    <property type="term" value="P:receptor guanylyl cyclase signaling pathway"/>
    <property type="evidence" value="ECO:0007669"/>
    <property type="project" value="TreeGrafter"/>
</dbReference>
<gene>
    <name evidence="20" type="ORF">A5771_11625</name>
</gene>
<protein>
    <recommendedName>
        <fullName evidence="4">Adenylate cyclase</fullName>
        <ecNumber evidence="3">4.6.1.1</ecNumber>
    </recommendedName>
    <alternativeName>
        <fullName evidence="14">ATP pyrophosphate-lyase</fullName>
    </alternativeName>
    <alternativeName>
        <fullName evidence="15">Adenylyl cyclase</fullName>
    </alternativeName>
</protein>
<keyword evidence="6" id="KW-0479">Metal-binding</keyword>
<dbReference type="Proteomes" id="UP000093985">
    <property type="component" value="Unassembled WGS sequence"/>
</dbReference>
<keyword evidence="11" id="KW-0115">cAMP biosynthesis</keyword>
<dbReference type="GO" id="GO:0046872">
    <property type="term" value="F:metal ion binding"/>
    <property type="evidence" value="ECO:0007669"/>
    <property type="project" value="UniProtKB-KW"/>
</dbReference>
<dbReference type="PANTHER" id="PTHR11920">
    <property type="entry name" value="GUANYLYL CYCLASE"/>
    <property type="match status" value="1"/>
</dbReference>
<keyword evidence="13 17" id="KW-0456">Lyase</keyword>
<proteinExistence type="inferred from homology"/>
<dbReference type="InterPro" id="IPR029787">
    <property type="entry name" value="Nucleotide_cyclase"/>
</dbReference>
<dbReference type="GO" id="GO:0035556">
    <property type="term" value="P:intracellular signal transduction"/>
    <property type="evidence" value="ECO:0007669"/>
    <property type="project" value="InterPro"/>
</dbReference>
<keyword evidence="8" id="KW-0067">ATP-binding</keyword>
<comment type="catalytic activity">
    <reaction evidence="1">
        <text>ATP = 3',5'-cyclic AMP + diphosphate</text>
        <dbReference type="Rhea" id="RHEA:15389"/>
        <dbReference type="ChEBI" id="CHEBI:30616"/>
        <dbReference type="ChEBI" id="CHEBI:33019"/>
        <dbReference type="ChEBI" id="CHEBI:58165"/>
        <dbReference type="EC" id="4.6.1.1"/>
    </reaction>
</comment>
<evidence type="ECO:0000256" key="15">
    <source>
        <dbReference type="ARBA" id="ARBA00032637"/>
    </source>
</evidence>
<keyword evidence="5 18" id="KW-0812">Transmembrane</keyword>
<keyword evidence="9" id="KW-0460">Magnesium</keyword>
<dbReference type="GO" id="GO:0001653">
    <property type="term" value="F:peptide receptor activity"/>
    <property type="evidence" value="ECO:0007669"/>
    <property type="project" value="TreeGrafter"/>
</dbReference>
<dbReference type="PROSITE" id="PS50125">
    <property type="entry name" value="GUANYLATE_CYCLASE_2"/>
    <property type="match status" value="1"/>
</dbReference>
<feature type="transmembrane region" description="Helical" evidence="18">
    <location>
        <begin position="121"/>
        <end position="140"/>
    </location>
</feature>
<dbReference type="GO" id="GO:0004016">
    <property type="term" value="F:adenylate cyclase activity"/>
    <property type="evidence" value="ECO:0007669"/>
    <property type="project" value="UniProtKB-EC"/>
</dbReference>
<evidence type="ECO:0000256" key="4">
    <source>
        <dbReference type="ARBA" id="ARBA00021420"/>
    </source>
</evidence>
<evidence type="ECO:0000256" key="8">
    <source>
        <dbReference type="ARBA" id="ARBA00022840"/>
    </source>
</evidence>
<evidence type="ECO:0000256" key="14">
    <source>
        <dbReference type="ARBA" id="ARBA00032597"/>
    </source>
</evidence>
<dbReference type="PROSITE" id="PS00452">
    <property type="entry name" value="GUANYLATE_CYCLASE_1"/>
    <property type="match status" value="1"/>
</dbReference>
<dbReference type="InterPro" id="IPR018297">
    <property type="entry name" value="A/G_cyclase_CS"/>
</dbReference>
<dbReference type="PANTHER" id="PTHR11920:SF335">
    <property type="entry name" value="GUANYLATE CYCLASE"/>
    <property type="match status" value="1"/>
</dbReference>
<sequence length="413" mass="44732">MPARTRHYAARLSQRLRILKVSAGLAAIISAGFGLLEIWADPTYWWIGALNLIAAAAFVLTPLLYHYGELIAPLAFVGIAYLTTFVICWVVGTGSGIQFYFLAAASISVLILGVDRIKLAAVVAGIGAALTIALQLLVPAQNLDQPDWLRNLSFALVVVSACFMVVATIWYALREISHAEAAMEAEYERSEALLANILPTAVADRLKNPAVDVIADSYPDASVLFADIADFTRRASETDPGQLVEFLNEFYTGLDRLVERHGLEKIKTSGDSYMVVSGVPNARPDHLHALARLALDIADTIAELRDPLGRPVSLRIGLAAGPVVAGVVGNRRFFYDVWGDAVNLASRMESTGTQNRIQVPQDVYQRLSSDFVFEERGDVDVKGKGVMHTWFLVGARPPASSGPASRSLSVPAR</sequence>
<dbReference type="Pfam" id="PF00211">
    <property type="entry name" value="Guanylate_cyc"/>
    <property type="match status" value="1"/>
</dbReference>
<evidence type="ECO:0000256" key="17">
    <source>
        <dbReference type="RuleBase" id="RU000405"/>
    </source>
</evidence>
<comment type="subcellular location">
    <subcellularLocation>
        <location evidence="2">Membrane</location>
    </subcellularLocation>
</comment>
<feature type="transmembrane region" description="Helical" evidence="18">
    <location>
        <begin position="98"/>
        <end position="114"/>
    </location>
</feature>
<feature type="transmembrane region" description="Helical" evidence="18">
    <location>
        <begin position="45"/>
        <end position="65"/>
    </location>
</feature>
<dbReference type="GO" id="GO:0006171">
    <property type="term" value="P:cAMP biosynthetic process"/>
    <property type="evidence" value="ECO:0007669"/>
    <property type="project" value="UniProtKB-KW"/>
</dbReference>
<keyword evidence="10 18" id="KW-1133">Transmembrane helix</keyword>
<dbReference type="EMBL" id="LZIN01000069">
    <property type="protein sequence ID" value="OBG04421.1"/>
    <property type="molecule type" value="Genomic_DNA"/>
</dbReference>
<dbReference type="GO" id="GO:0005886">
    <property type="term" value="C:plasma membrane"/>
    <property type="evidence" value="ECO:0007669"/>
    <property type="project" value="TreeGrafter"/>
</dbReference>
<comment type="caution">
    <text evidence="20">The sequence shown here is derived from an EMBL/GenBank/DDBJ whole genome shotgun (WGS) entry which is preliminary data.</text>
</comment>
<feature type="domain" description="Guanylate cyclase" evidence="19">
    <location>
        <begin position="222"/>
        <end position="349"/>
    </location>
</feature>
<feature type="transmembrane region" description="Helical" evidence="18">
    <location>
        <begin position="72"/>
        <end position="92"/>
    </location>
</feature>
<evidence type="ECO:0000256" key="2">
    <source>
        <dbReference type="ARBA" id="ARBA00004370"/>
    </source>
</evidence>
<evidence type="ECO:0000256" key="6">
    <source>
        <dbReference type="ARBA" id="ARBA00022723"/>
    </source>
</evidence>
<comment type="subunit">
    <text evidence="16">Homodimer. Can also exist as monomer.</text>
</comment>
<evidence type="ECO:0000256" key="12">
    <source>
        <dbReference type="ARBA" id="ARBA00023136"/>
    </source>
</evidence>
<name>A0A1A2EHZ5_MYCSD</name>
<dbReference type="OrthoDB" id="315417at2"/>
<evidence type="ECO:0000256" key="13">
    <source>
        <dbReference type="ARBA" id="ARBA00023239"/>
    </source>
</evidence>
<evidence type="ECO:0000256" key="3">
    <source>
        <dbReference type="ARBA" id="ARBA00012201"/>
    </source>
</evidence>
<evidence type="ECO:0000256" key="7">
    <source>
        <dbReference type="ARBA" id="ARBA00022741"/>
    </source>
</evidence>
<evidence type="ECO:0000256" key="16">
    <source>
        <dbReference type="ARBA" id="ARBA00064436"/>
    </source>
</evidence>
<dbReference type="EC" id="4.6.1.1" evidence="3"/>
<dbReference type="InterPro" id="IPR001054">
    <property type="entry name" value="A/G_cyclase"/>
</dbReference>
<dbReference type="SMART" id="SM00044">
    <property type="entry name" value="CYCc"/>
    <property type="match status" value="1"/>
</dbReference>
<evidence type="ECO:0000256" key="1">
    <source>
        <dbReference type="ARBA" id="ARBA00001593"/>
    </source>
</evidence>
<evidence type="ECO:0000313" key="20">
    <source>
        <dbReference type="EMBL" id="OBG04421.1"/>
    </source>
</evidence>
<feature type="transmembrane region" description="Helical" evidence="18">
    <location>
        <begin position="152"/>
        <end position="173"/>
    </location>
</feature>
<dbReference type="FunFam" id="3.30.70.1230:FF:000033">
    <property type="entry name" value="Adenylate cyclase"/>
    <property type="match status" value="1"/>
</dbReference>